<feature type="coiled-coil region" evidence="1">
    <location>
        <begin position="86"/>
        <end position="123"/>
    </location>
</feature>
<dbReference type="EMBL" id="HE613254">
    <property type="protein sequence ID" value="CCE66752.1"/>
    <property type="molecule type" value="Genomic_DNA"/>
</dbReference>
<feature type="transmembrane region" description="Helical" evidence="2">
    <location>
        <begin position="267"/>
        <end position="286"/>
    </location>
</feature>
<keyword evidence="2" id="KW-0812">Transmembrane</keyword>
<gene>
    <name evidence="3" type="ORF">MHM_02340</name>
</gene>
<dbReference type="OrthoDB" id="395464at2"/>
<keyword evidence="2" id="KW-1133">Transmembrane helix</keyword>
<evidence type="ECO:0000256" key="2">
    <source>
        <dbReference type="SAM" id="Phobius"/>
    </source>
</evidence>
<reference evidence="3" key="2">
    <citation type="submission" date="2011-11" db="EMBL/GenBank/DDBJ databases">
        <authorList>
            <person name="Barker E."/>
        </authorList>
    </citation>
    <scope>NUCLEOTIDE SEQUENCE</scope>
    <source>
        <strain evidence="3">Birmingham 1</strain>
    </source>
</reference>
<feature type="transmembrane region" description="Helical" evidence="2">
    <location>
        <begin position="381"/>
        <end position="401"/>
    </location>
</feature>
<evidence type="ECO:0000313" key="3">
    <source>
        <dbReference type="EMBL" id="CCE66752.1"/>
    </source>
</evidence>
<dbReference type="PATRIC" id="fig|1116213.3.peg.248"/>
<feature type="transmembrane region" description="Helical" evidence="2">
    <location>
        <begin position="66"/>
        <end position="86"/>
    </location>
</feature>
<reference evidence="3" key="1">
    <citation type="submission" date="2011-11" db="EMBL/GenBank/DDBJ databases">
        <title>Complete genome sequence of Candidatus Mycoplasma haemominutum.</title>
        <authorList>
            <person name="Barker E.N."/>
            <person name="Darby A.C."/>
            <person name="Helps C.R."/>
            <person name="Peters I.R."/>
            <person name="Hughes M.A."/>
            <person name="Radford A.D."/>
            <person name="Novacco M."/>
            <person name="Boretti F."/>
            <person name="Hofmann-Lehmann R."/>
            <person name="Tasker S."/>
        </authorList>
    </citation>
    <scope>NUCLEOTIDE SEQUENCE</scope>
    <source>
        <strain evidence="3">Birmingham 1</strain>
    </source>
</reference>
<proteinExistence type="predicted"/>
<feature type="transmembrane region" description="Helical" evidence="2">
    <location>
        <begin position="170"/>
        <end position="192"/>
    </location>
</feature>
<protein>
    <submittedName>
        <fullName evidence="3">Uncharacterized protein</fullName>
    </submittedName>
</protein>
<dbReference type="HOGENOM" id="CLU_504152_0_0_14"/>
<dbReference type="AlphaFoldDB" id="G8C354"/>
<dbReference type="KEGG" id="mhb:MHM_02340"/>
<organism evidence="3">
    <name type="scientific">Candidatus Mycoplasma haematominutum 'Birmingham 1'</name>
    <dbReference type="NCBI Taxonomy" id="1116213"/>
    <lineage>
        <taxon>Bacteria</taxon>
        <taxon>Bacillati</taxon>
        <taxon>Mycoplasmatota</taxon>
        <taxon>Mollicutes</taxon>
        <taxon>Mycoplasmataceae</taxon>
        <taxon>Mycoplasma</taxon>
    </lineage>
</organism>
<sequence length="435" mass="51487">MGARAVLHPTEGRDVALSQLKKKELKLKQDFLVKAAGYQTVCNELIGELGLTGVTSEFLVWNFSKILKQLILFPLTGGGNLLYFLYNRTKKRSATVLGELKKLEQKRREIEKAQEYFRNLSTTENEKELSQPRELTPWVEKLVASSLTVMPQNSYEELLRKRKDPYLRLLHIYAYLIAFLLSGGLIIFYLIYRRTRDPNYRFLDSELSKHVIERAKFSNYLKELVEKERNYDSITHLAHFYSRDCEDQTNQTYYSTRVFKSNVLKTLFMISMTFFTGGFLPLYIYWCSAKYRKNKDYFYRWWAKRRTYGERVISPLGHISRKWWGRGVQTIHKLWTDLQLSTFFSEITNNAITTSFFKPKLGFKRVNWALFWMFTSPLSKWIVNLLLLMLTYTFILIWSLQYSFAFSLTSWPMFAVAFSGLLFLLMSGYHIYLII</sequence>
<dbReference type="RefSeq" id="WP_015511617.1">
    <property type="nucleotide sequence ID" value="NC_021007.1"/>
</dbReference>
<feature type="transmembrane region" description="Helical" evidence="2">
    <location>
        <begin position="413"/>
        <end position="434"/>
    </location>
</feature>
<name>G8C354_9MOLU</name>
<keyword evidence="1" id="KW-0175">Coiled coil</keyword>
<keyword evidence="2" id="KW-0472">Membrane</keyword>
<accession>G8C354</accession>
<evidence type="ECO:0000256" key="1">
    <source>
        <dbReference type="SAM" id="Coils"/>
    </source>
</evidence>